<reference evidence="1" key="2">
    <citation type="submission" date="2025-09" db="UniProtKB">
        <authorList>
            <consortium name="EnsemblPlants"/>
        </authorList>
    </citation>
    <scope>IDENTIFICATION</scope>
</reference>
<protein>
    <submittedName>
        <fullName evidence="1">Uncharacterized protein</fullName>
    </submittedName>
</protein>
<keyword evidence="2" id="KW-1185">Reference proteome</keyword>
<evidence type="ECO:0000313" key="2">
    <source>
        <dbReference type="Proteomes" id="UP001732700"/>
    </source>
</evidence>
<dbReference type="EnsemblPlants" id="AVESA.00010b.r2.3CG0452910.1">
    <property type="protein sequence ID" value="AVESA.00010b.r2.3CG0452910.1.CDS.1"/>
    <property type="gene ID" value="AVESA.00010b.r2.3CG0452910"/>
</dbReference>
<sequence>MGGDESKSTRVRWLNAARYAIAAVVTVLTIGVIAWAIVLSVRPELLEFRVVYGNVTVGKIESLSPPVSVGMSLTLEAINYGGRADISYHNVSVHFLYHNSSEITYIYTEDIFVPPQFQYRAYVRSTDLTAPDDVGMDFVRRMLNGSEISDATMRLEGTILTQTSVPGIKRRRLTTYDCYPVTIGTSSAAGKDDDVPCTARYS</sequence>
<name>A0ACD5VMD1_AVESA</name>
<evidence type="ECO:0000313" key="1">
    <source>
        <dbReference type="EnsemblPlants" id="AVESA.00010b.r2.3CG0452910.1.CDS.1"/>
    </source>
</evidence>
<dbReference type="Proteomes" id="UP001732700">
    <property type="component" value="Chromosome 3C"/>
</dbReference>
<reference evidence="1" key="1">
    <citation type="submission" date="2021-05" db="EMBL/GenBank/DDBJ databases">
        <authorList>
            <person name="Scholz U."/>
            <person name="Mascher M."/>
            <person name="Fiebig A."/>
        </authorList>
    </citation>
    <scope>NUCLEOTIDE SEQUENCE [LARGE SCALE GENOMIC DNA]</scope>
</reference>
<organism evidence="1 2">
    <name type="scientific">Avena sativa</name>
    <name type="common">Oat</name>
    <dbReference type="NCBI Taxonomy" id="4498"/>
    <lineage>
        <taxon>Eukaryota</taxon>
        <taxon>Viridiplantae</taxon>
        <taxon>Streptophyta</taxon>
        <taxon>Embryophyta</taxon>
        <taxon>Tracheophyta</taxon>
        <taxon>Spermatophyta</taxon>
        <taxon>Magnoliopsida</taxon>
        <taxon>Liliopsida</taxon>
        <taxon>Poales</taxon>
        <taxon>Poaceae</taxon>
        <taxon>BOP clade</taxon>
        <taxon>Pooideae</taxon>
        <taxon>Poodae</taxon>
        <taxon>Poeae</taxon>
        <taxon>Poeae Chloroplast Group 1 (Aveneae type)</taxon>
        <taxon>Aveninae</taxon>
        <taxon>Avena</taxon>
    </lineage>
</organism>
<proteinExistence type="predicted"/>
<accession>A0ACD5VMD1</accession>